<accession>A0A238YS05</accession>
<gene>
    <name evidence="4" type="ORF">SAMN06265370_11942</name>
</gene>
<name>A0A238YS05_9RHOB</name>
<dbReference type="OrthoDB" id="9797687at2"/>
<dbReference type="EMBL" id="FZNN01000019">
    <property type="protein sequence ID" value="SNR73383.1"/>
    <property type="molecule type" value="Genomic_DNA"/>
</dbReference>
<evidence type="ECO:0000313" key="4">
    <source>
        <dbReference type="EMBL" id="SNR73383.1"/>
    </source>
</evidence>
<dbReference type="PRINTS" id="PR01346">
    <property type="entry name" value="HELNAPAPROT"/>
</dbReference>
<dbReference type="PIRSF" id="PIRSF005900">
    <property type="entry name" value="Dps"/>
    <property type="match status" value="1"/>
</dbReference>
<evidence type="ECO:0000256" key="2">
    <source>
        <dbReference type="RuleBase" id="RU003875"/>
    </source>
</evidence>
<sequence>MTQTAAALSTDAQTAIVEALNQSVAETAVATMLAQNFHWNVTGMGFGPLHELFQKIYEDHFVAQDDLAERVKALDGHAEGTLAGMLKRSKVAEHDGHATDKEMIATMLAAQETLAKTVAGCGELAAGHGDSLTEDLCIARGLTHEKFAWFLRAHLR</sequence>
<dbReference type="Proteomes" id="UP000198417">
    <property type="component" value="Unassembled WGS sequence"/>
</dbReference>
<evidence type="ECO:0000259" key="3">
    <source>
        <dbReference type="Pfam" id="PF00210"/>
    </source>
</evidence>
<protein>
    <submittedName>
        <fullName evidence="4">Starvation-inducible DNA-binding protein</fullName>
    </submittedName>
</protein>
<dbReference type="PANTHER" id="PTHR42932:SF3">
    <property type="entry name" value="DNA PROTECTION DURING STARVATION PROTEIN"/>
    <property type="match status" value="1"/>
</dbReference>
<dbReference type="Pfam" id="PF00210">
    <property type="entry name" value="Ferritin"/>
    <property type="match status" value="1"/>
</dbReference>
<evidence type="ECO:0000313" key="5">
    <source>
        <dbReference type="Proteomes" id="UP000198417"/>
    </source>
</evidence>
<dbReference type="RefSeq" id="WP_089272808.1">
    <property type="nucleotide sequence ID" value="NZ_FZNN01000019.1"/>
</dbReference>
<reference evidence="4 5" key="1">
    <citation type="submission" date="2017-06" db="EMBL/GenBank/DDBJ databases">
        <authorList>
            <person name="Kim H.J."/>
            <person name="Triplett B.A."/>
        </authorList>
    </citation>
    <scope>NUCLEOTIDE SEQUENCE [LARGE SCALE GENOMIC DNA]</scope>
    <source>
        <strain evidence="4 5">DSM 29052</strain>
    </source>
</reference>
<dbReference type="SUPFAM" id="SSF47240">
    <property type="entry name" value="Ferritin-like"/>
    <property type="match status" value="1"/>
</dbReference>
<keyword evidence="5" id="KW-1185">Reference proteome</keyword>
<organism evidence="4 5">
    <name type="scientific">Puniceibacterium sediminis</name>
    <dbReference type="NCBI Taxonomy" id="1608407"/>
    <lineage>
        <taxon>Bacteria</taxon>
        <taxon>Pseudomonadati</taxon>
        <taxon>Pseudomonadota</taxon>
        <taxon>Alphaproteobacteria</taxon>
        <taxon>Rhodobacterales</taxon>
        <taxon>Paracoccaceae</taxon>
        <taxon>Puniceibacterium</taxon>
    </lineage>
</organism>
<dbReference type="CDD" id="cd01043">
    <property type="entry name" value="DPS"/>
    <property type="match status" value="1"/>
</dbReference>
<dbReference type="InterPro" id="IPR008331">
    <property type="entry name" value="Ferritin_DPS_dom"/>
</dbReference>
<dbReference type="Gene3D" id="1.20.1260.10">
    <property type="match status" value="1"/>
</dbReference>
<dbReference type="InterPro" id="IPR012347">
    <property type="entry name" value="Ferritin-like"/>
</dbReference>
<dbReference type="InterPro" id="IPR009078">
    <property type="entry name" value="Ferritin-like_SF"/>
</dbReference>
<dbReference type="GO" id="GO:0008199">
    <property type="term" value="F:ferric iron binding"/>
    <property type="evidence" value="ECO:0007669"/>
    <property type="project" value="InterPro"/>
</dbReference>
<dbReference type="GO" id="GO:0003677">
    <property type="term" value="F:DNA binding"/>
    <property type="evidence" value="ECO:0007669"/>
    <property type="project" value="UniProtKB-KW"/>
</dbReference>
<proteinExistence type="inferred from homology"/>
<keyword evidence="4" id="KW-0238">DNA-binding</keyword>
<evidence type="ECO:0000256" key="1">
    <source>
        <dbReference type="ARBA" id="ARBA00009497"/>
    </source>
</evidence>
<comment type="similarity">
    <text evidence="1 2">Belongs to the Dps family.</text>
</comment>
<feature type="domain" description="Ferritin/DPS" evidence="3">
    <location>
        <begin position="18"/>
        <end position="156"/>
    </location>
</feature>
<dbReference type="PANTHER" id="PTHR42932">
    <property type="entry name" value="GENERAL STRESS PROTEIN 20U"/>
    <property type="match status" value="1"/>
</dbReference>
<dbReference type="AlphaFoldDB" id="A0A238YS05"/>
<dbReference type="InterPro" id="IPR002177">
    <property type="entry name" value="DPS_DNA-bd"/>
</dbReference>